<name>A0A154PL37_DUFNO</name>
<sequence length="62" mass="6904">MLIRSIRFQPVASLRIADSYVHAISNSLYGFVDGRPRKERCDQGEIKVGQGGKRKVSSLKAL</sequence>
<organism evidence="1 2">
    <name type="scientific">Dufourea novaeangliae</name>
    <name type="common">Sweat bee</name>
    <dbReference type="NCBI Taxonomy" id="178035"/>
    <lineage>
        <taxon>Eukaryota</taxon>
        <taxon>Metazoa</taxon>
        <taxon>Ecdysozoa</taxon>
        <taxon>Arthropoda</taxon>
        <taxon>Hexapoda</taxon>
        <taxon>Insecta</taxon>
        <taxon>Pterygota</taxon>
        <taxon>Neoptera</taxon>
        <taxon>Endopterygota</taxon>
        <taxon>Hymenoptera</taxon>
        <taxon>Apocrita</taxon>
        <taxon>Aculeata</taxon>
        <taxon>Apoidea</taxon>
        <taxon>Anthophila</taxon>
        <taxon>Halictidae</taxon>
        <taxon>Rophitinae</taxon>
        <taxon>Dufourea</taxon>
    </lineage>
</organism>
<reference evidence="1 2" key="1">
    <citation type="submission" date="2015-07" db="EMBL/GenBank/DDBJ databases">
        <title>The genome of Dufourea novaeangliae.</title>
        <authorList>
            <person name="Pan H."/>
            <person name="Kapheim K."/>
        </authorList>
    </citation>
    <scope>NUCLEOTIDE SEQUENCE [LARGE SCALE GENOMIC DNA]</scope>
    <source>
        <strain evidence="1">0120121106</strain>
        <tissue evidence="1">Whole body</tissue>
    </source>
</reference>
<accession>A0A154PL37</accession>
<keyword evidence="2" id="KW-1185">Reference proteome</keyword>
<protein>
    <submittedName>
        <fullName evidence="1">Uncharacterized protein</fullName>
    </submittedName>
</protein>
<proteinExistence type="predicted"/>
<gene>
    <name evidence="1" type="ORF">WN55_03319</name>
</gene>
<dbReference type="EMBL" id="KQ434954">
    <property type="protein sequence ID" value="KZC12566.1"/>
    <property type="molecule type" value="Genomic_DNA"/>
</dbReference>
<evidence type="ECO:0000313" key="2">
    <source>
        <dbReference type="Proteomes" id="UP000076502"/>
    </source>
</evidence>
<evidence type="ECO:0000313" key="1">
    <source>
        <dbReference type="EMBL" id="KZC12566.1"/>
    </source>
</evidence>
<dbReference type="Proteomes" id="UP000076502">
    <property type="component" value="Unassembled WGS sequence"/>
</dbReference>
<dbReference type="AlphaFoldDB" id="A0A154PL37"/>